<dbReference type="Proteomes" id="UP000502248">
    <property type="component" value="Chromosome"/>
</dbReference>
<dbReference type="KEGG" id="cheb:HH215_08865"/>
<dbReference type="Proteomes" id="UP000502248">
    <property type="component" value="Plasmid unnamed1"/>
</dbReference>
<proteinExistence type="predicted"/>
<evidence type="ECO:0000313" key="1">
    <source>
        <dbReference type="EMBL" id="QJD83270.1"/>
    </source>
</evidence>
<dbReference type="Pfam" id="PF01042">
    <property type="entry name" value="Ribonuc_L-PSP"/>
    <property type="match status" value="1"/>
</dbReference>
<dbReference type="AlphaFoldDB" id="A0A7Z2VSQ3"/>
<gene>
    <name evidence="1" type="ORF">HH215_08865</name>
    <name evidence="2" type="ORF">HH215_35185</name>
</gene>
<keyword evidence="3" id="KW-1185">Reference proteome</keyword>
<dbReference type="Gene3D" id="3.30.1330.40">
    <property type="entry name" value="RutC-like"/>
    <property type="match status" value="1"/>
</dbReference>
<organism evidence="2 3">
    <name type="scientific">Cohnella herbarum</name>
    <dbReference type="NCBI Taxonomy" id="2728023"/>
    <lineage>
        <taxon>Bacteria</taxon>
        <taxon>Bacillati</taxon>
        <taxon>Bacillota</taxon>
        <taxon>Bacilli</taxon>
        <taxon>Bacillales</taxon>
        <taxon>Paenibacillaceae</taxon>
        <taxon>Cohnella</taxon>
    </lineage>
</organism>
<dbReference type="SUPFAM" id="SSF55298">
    <property type="entry name" value="YjgF-like"/>
    <property type="match status" value="1"/>
</dbReference>
<accession>A0A7Z2VSQ3</accession>
<name>A0A7Z2VSQ3_9BACL</name>
<dbReference type="EMBL" id="CP051681">
    <property type="protein sequence ID" value="QJD88501.1"/>
    <property type="molecule type" value="Genomic_DNA"/>
</dbReference>
<dbReference type="KEGG" id="cheb:HH215_35185"/>
<dbReference type="InterPro" id="IPR035959">
    <property type="entry name" value="RutC-like_sf"/>
</dbReference>
<evidence type="ECO:0000313" key="2">
    <source>
        <dbReference type="EMBL" id="QJD88501.1"/>
    </source>
</evidence>
<dbReference type="EMBL" id="CP051680">
    <property type="protein sequence ID" value="QJD83270.1"/>
    <property type="molecule type" value="Genomic_DNA"/>
</dbReference>
<sequence length="134" mass="14623">MVKISLIRLTNLASVDYAYASCIPSGMDIFFMAGACPLNKEGIVLGINNYEFQAKLCVENLVEALRGFGASLKDITYTRVLVASSSRADLVSAWRAIREEFGENDVPSTLLGVTVLGYEKQLVEIEAVVALEKK</sequence>
<keyword evidence="2" id="KW-0614">Plasmid</keyword>
<reference evidence="2 3" key="1">
    <citation type="submission" date="2020-04" db="EMBL/GenBank/DDBJ databases">
        <title>Genome sequencing of novel species.</title>
        <authorList>
            <person name="Heo J."/>
            <person name="Kim S.-J."/>
            <person name="Kim J.-S."/>
            <person name="Hong S.-B."/>
            <person name="Kwon S.-W."/>
        </authorList>
    </citation>
    <scope>NUCLEOTIDE SEQUENCE [LARGE SCALE GENOMIC DNA]</scope>
    <source>
        <strain evidence="2 3">MFER-1</strain>
        <plasmid evidence="2 3">unnamed1</plasmid>
    </source>
</reference>
<dbReference type="InterPro" id="IPR006175">
    <property type="entry name" value="YjgF/YER057c/UK114"/>
</dbReference>
<dbReference type="RefSeq" id="WP_169279567.1">
    <property type="nucleotide sequence ID" value="NZ_CP051680.1"/>
</dbReference>
<protein>
    <submittedName>
        <fullName evidence="2">RidA family protein</fullName>
    </submittedName>
</protein>
<geneLocation type="plasmid" evidence="2 3">
    <name>unnamed1</name>
</geneLocation>
<evidence type="ECO:0000313" key="3">
    <source>
        <dbReference type="Proteomes" id="UP000502248"/>
    </source>
</evidence>